<dbReference type="Proteomes" id="UP000245207">
    <property type="component" value="Unassembled WGS sequence"/>
</dbReference>
<accession>A0A2U1LR68</accession>
<sequence length="67" mass="7514">MITLVLWHCNFLREHFRIEFLSRRLDDPKHTIVLFGDEVVVASVVDLAAVGWFSDGVSDVIGVVVAC</sequence>
<gene>
    <name evidence="1" type="ORF">CTI12_AA462960</name>
</gene>
<evidence type="ECO:0000313" key="2">
    <source>
        <dbReference type="Proteomes" id="UP000245207"/>
    </source>
</evidence>
<dbReference type="EMBL" id="PKPP01008142">
    <property type="protein sequence ID" value="PWA51492.1"/>
    <property type="molecule type" value="Genomic_DNA"/>
</dbReference>
<dbReference type="AlphaFoldDB" id="A0A2U1LR68"/>
<name>A0A2U1LR68_ARTAN</name>
<evidence type="ECO:0000313" key="1">
    <source>
        <dbReference type="EMBL" id="PWA51492.1"/>
    </source>
</evidence>
<reference evidence="1 2" key="1">
    <citation type="journal article" date="2018" name="Mol. Plant">
        <title>The genome of Artemisia annua provides insight into the evolution of Asteraceae family and artemisinin biosynthesis.</title>
        <authorList>
            <person name="Shen Q."/>
            <person name="Zhang L."/>
            <person name="Liao Z."/>
            <person name="Wang S."/>
            <person name="Yan T."/>
            <person name="Shi P."/>
            <person name="Liu M."/>
            <person name="Fu X."/>
            <person name="Pan Q."/>
            <person name="Wang Y."/>
            <person name="Lv Z."/>
            <person name="Lu X."/>
            <person name="Zhang F."/>
            <person name="Jiang W."/>
            <person name="Ma Y."/>
            <person name="Chen M."/>
            <person name="Hao X."/>
            <person name="Li L."/>
            <person name="Tang Y."/>
            <person name="Lv G."/>
            <person name="Zhou Y."/>
            <person name="Sun X."/>
            <person name="Brodelius P.E."/>
            <person name="Rose J.K.C."/>
            <person name="Tang K."/>
        </authorList>
    </citation>
    <scope>NUCLEOTIDE SEQUENCE [LARGE SCALE GENOMIC DNA]</scope>
    <source>
        <strain evidence="2">cv. Huhao1</strain>
        <tissue evidence="1">Leaf</tissue>
    </source>
</reference>
<proteinExistence type="predicted"/>
<organism evidence="1 2">
    <name type="scientific">Artemisia annua</name>
    <name type="common">Sweet wormwood</name>
    <dbReference type="NCBI Taxonomy" id="35608"/>
    <lineage>
        <taxon>Eukaryota</taxon>
        <taxon>Viridiplantae</taxon>
        <taxon>Streptophyta</taxon>
        <taxon>Embryophyta</taxon>
        <taxon>Tracheophyta</taxon>
        <taxon>Spermatophyta</taxon>
        <taxon>Magnoliopsida</taxon>
        <taxon>eudicotyledons</taxon>
        <taxon>Gunneridae</taxon>
        <taxon>Pentapetalae</taxon>
        <taxon>asterids</taxon>
        <taxon>campanulids</taxon>
        <taxon>Asterales</taxon>
        <taxon>Asteraceae</taxon>
        <taxon>Asteroideae</taxon>
        <taxon>Anthemideae</taxon>
        <taxon>Artemisiinae</taxon>
        <taxon>Artemisia</taxon>
    </lineage>
</organism>
<comment type="caution">
    <text evidence="1">The sequence shown here is derived from an EMBL/GenBank/DDBJ whole genome shotgun (WGS) entry which is preliminary data.</text>
</comment>
<protein>
    <submittedName>
        <fullName evidence="1">Uncharacterized protein</fullName>
    </submittedName>
</protein>
<keyword evidence="2" id="KW-1185">Reference proteome</keyword>